<feature type="transmembrane region" description="Helical" evidence="1">
    <location>
        <begin position="58"/>
        <end position="79"/>
    </location>
</feature>
<feature type="transmembrane region" description="Helical" evidence="1">
    <location>
        <begin position="189"/>
        <end position="208"/>
    </location>
</feature>
<sequence length="254" mass="29035">MQKKTLARISGILLCITFFCAPYSEFHVRDRIVDFSDSSLTASNVLAASRNFKYQLSFSLDFLLILVEIPMLLIFHYLLKPVNKLFSVITACFRVFFLITLLVRCFVYYSVLILLSSSSGSSSDININNNQNLNFIDGFSQAQINSLSLLLFKIHFFLGDISMILLSLHVLLLGILIFKSQIFPKFIGLFMSISFSGYFLDGIAFLYFPQLKEFTHNNLVILTSLLGDPLFCLYLLIFGVRNFDQKKITKKKDD</sequence>
<evidence type="ECO:0008006" key="4">
    <source>
        <dbReference type="Google" id="ProtNLM"/>
    </source>
</evidence>
<keyword evidence="1" id="KW-1133">Transmembrane helix</keyword>
<evidence type="ECO:0000313" key="3">
    <source>
        <dbReference type="Proteomes" id="UP001150062"/>
    </source>
</evidence>
<feature type="transmembrane region" description="Helical" evidence="1">
    <location>
        <begin position="154"/>
        <end position="177"/>
    </location>
</feature>
<comment type="caution">
    <text evidence="2">The sequence shown here is derived from an EMBL/GenBank/DDBJ whole genome shotgun (WGS) entry which is preliminary data.</text>
</comment>
<dbReference type="EMBL" id="JAOAOG010000014">
    <property type="protein sequence ID" value="KAJ6255081.1"/>
    <property type="molecule type" value="Genomic_DNA"/>
</dbReference>
<evidence type="ECO:0000256" key="1">
    <source>
        <dbReference type="SAM" id="Phobius"/>
    </source>
</evidence>
<protein>
    <recommendedName>
        <fullName evidence="4">DUF4386 domain-containing protein</fullName>
    </recommendedName>
</protein>
<keyword evidence="1" id="KW-0472">Membrane</keyword>
<dbReference type="Proteomes" id="UP001150062">
    <property type="component" value="Unassembled WGS sequence"/>
</dbReference>
<proteinExistence type="predicted"/>
<dbReference type="Pfam" id="PF14329">
    <property type="entry name" value="DUF4386"/>
    <property type="match status" value="1"/>
</dbReference>
<evidence type="ECO:0000313" key="2">
    <source>
        <dbReference type="EMBL" id="KAJ6255081.1"/>
    </source>
</evidence>
<name>A0ABQ8ZDV9_9EUKA</name>
<reference evidence="2" key="1">
    <citation type="submission" date="2022-08" db="EMBL/GenBank/DDBJ databases">
        <title>Novel sulfate-reducing endosymbionts in the free-living metamonad Anaeramoeba.</title>
        <authorList>
            <person name="Jerlstrom-Hultqvist J."/>
            <person name="Cepicka I."/>
            <person name="Gallot-Lavallee L."/>
            <person name="Salas-Leiva D."/>
            <person name="Curtis B.A."/>
            <person name="Zahonova K."/>
            <person name="Pipaliya S."/>
            <person name="Dacks J."/>
            <person name="Roger A.J."/>
        </authorList>
    </citation>
    <scope>NUCLEOTIDE SEQUENCE</scope>
    <source>
        <strain evidence="2">Schooner1</strain>
    </source>
</reference>
<feature type="transmembrane region" description="Helical" evidence="1">
    <location>
        <begin position="91"/>
        <end position="115"/>
    </location>
</feature>
<feature type="transmembrane region" description="Helical" evidence="1">
    <location>
        <begin position="220"/>
        <end position="240"/>
    </location>
</feature>
<gene>
    <name evidence="2" type="ORF">M0813_11738</name>
</gene>
<organism evidence="2 3">
    <name type="scientific">Anaeramoeba flamelloides</name>
    <dbReference type="NCBI Taxonomy" id="1746091"/>
    <lineage>
        <taxon>Eukaryota</taxon>
        <taxon>Metamonada</taxon>
        <taxon>Anaeramoebidae</taxon>
        <taxon>Anaeramoeba</taxon>
    </lineage>
</organism>
<accession>A0ABQ8ZDV9</accession>
<dbReference type="InterPro" id="IPR025495">
    <property type="entry name" value="DUF4386"/>
</dbReference>
<keyword evidence="1" id="KW-0812">Transmembrane</keyword>
<keyword evidence="3" id="KW-1185">Reference proteome</keyword>